<dbReference type="AlphaFoldDB" id="A0AAV3SKS4"/>
<gene>
    <name evidence="5" type="ORF">GCM10008985_31250</name>
    <name evidence="6" type="ORF">MUK72_16380</name>
</gene>
<evidence type="ECO:0000256" key="1">
    <source>
        <dbReference type="ARBA" id="ARBA00022505"/>
    </source>
</evidence>
<dbReference type="GeneID" id="71763458"/>
<dbReference type="Pfam" id="PF01315">
    <property type="entry name" value="Ald_Xan_dh_C"/>
    <property type="match status" value="1"/>
</dbReference>
<dbReference type="SUPFAM" id="SSF56003">
    <property type="entry name" value="Molybdenum cofactor-binding domain"/>
    <property type="match status" value="1"/>
</dbReference>
<keyword evidence="7" id="KW-1185">Reference proteome</keyword>
<dbReference type="SUPFAM" id="SSF54665">
    <property type="entry name" value="CO dehydrogenase molybdoprotein N-domain-like"/>
    <property type="match status" value="1"/>
</dbReference>
<keyword evidence="6" id="KW-0614">Plasmid</keyword>
<dbReference type="InterPro" id="IPR016208">
    <property type="entry name" value="Ald_Oxase/xanthine_DH-like"/>
</dbReference>
<feature type="region of interest" description="Disordered" evidence="3">
    <location>
        <begin position="1"/>
        <end position="24"/>
    </location>
</feature>
<reference evidence="5" key="3">
    <citation type="submission" date="2023-12" db="EMBL/GenBank/DDBJ databases">
        <authorList>
            <person name="Sun Q."/>
            <person name="Inoue M."/>
        </authorList>
    </citation>
    <scope>NUCLEOTIDE SEQUENCE</scope>
    <source>
        <strain evidence="5">JCM 12289</strain>
    </source>
</reference>
<dbReference type="Pfam" id="PF20256">
    <property type="entry name" value="MoCoBD_2"/>
    <property type="match status" value="1"/>
</dbReference>
<name>A0AAV3SKS4_HALDO</name>
<keyword evidence="2" id="KW-0560">Oxidoreductase</keyword>
<dbReference type="Gene3D" id="3.90.1170.50">
    <property type="entry name" value="Aldehyde oxidase/xanthine dehydrogenase, a/b hammerhead"/>
    <property type="match status" value="1"/>
</dbReference>
<dbReference type="RefSeq" id="WP_244706274.1">
    <property type="nucleotide sequence ID" value="NZ_BAAADN010000055.1"/>
</dbReference>
<dbReference type="Pfam" id="PF02738">
    <property type="entry name" value="MoCoBD_1"/>
    <property type="match status" value="1"/>
</dbReference>
<reference evidence="5" key="1">
    <citation type="journal article" date="2014" name="Int. J. Syst. Evol. Microbiol.">
        <title>Complete genome sequence of Corynebacterium casei LMG S-19264T (=DSM 44701T), isolated from a smear-ripened cheese.</title>
        <authorList>
            <consortium name="US DOE Joint Genome Institute (JGI-PGF)"/>
            <person name="Walter F."/>
            <person name="Albersmeier A."/>
            <person name="Kalinowski J."/>
            <person name="Ruckert C."/>
        </authorList>
    </citation>
    <scope>NUCLEOTIDE SEQUENCE</scope>
    <source>
        <strain evidence="5">JCM 12289</strain>
    </source>
</reference>
<dbReference type="EMBL" id="BAAADN010000055">
    <property type="protein sequence ID" value="GAA0472214.1"/>
    <property type="molecule type" value="Genomic_DNA"/>
</dbReference>
<organism evidence="5 8">
    <name type="scientific">Halococcus dombrowskii</name>
    <dbReference type="NCBI Taxonomy" id="179637"/>
    <lineage>
        <taxon>Archaea</taxon>
        <taxon>Methanobacteriati</taxon>
        <taxon>Methanobacteriota</taxon>
        <taxon>Stenosarchaea group</taxon>
        <taxon>Halobacteria</taxon>
        <taxon>Halobacteriales</taxon>
        <taxon>Halococcaceae</taxon>
        <taxon>Halococcus</taxon>
    </lineage>
</organism>
<dbReference type="InterPro" id="IPR008274">
    <property type="entry name" value="AldOxase/xan_DH_MoCoBD1"/>
</dbReference>
<keyword evidence="1" id="KW-0500">Molybdenum</keyword>
<geneLocation type="plasmid" evidence="6 7">
    <name>unnamed2</name>
</geneLocation>
<evidence type="ECO:0000313" key="6">
    <source>
        <dbReference type="EMBL" id="UOO97021.1"/>
    </source>
</evidence>
<dbReference type="InterPro" id="IPR000674">
    <property type="entry name" value="Ald_Oxase/Xan_DH_a/b"/>
</dbReference>
<dbReference type="KEGG" id="hdo:MUK72_16380"/>
<dbReference type="InterPro" id="IPR046867">
    <property type="entry name" value="AldOxase/xan_DH_MoCoBD2"/>
</dbReference>
<evidence type="ECO:0000313" key="7">
    <source>
        <dbReference type="Proteomes" id="UP000830542"/>
    </source>
</evidence>
<proteinExistence type="predicted"/>
<reference evidence="6" key="2">
    <citation type="submission" date="2022-04" db="EMBL/GenBank/DDBJ databases">
        <title>Sequencing and genomic assembly of Halococcus dombrowskii.</title>
        <authorList>
            <person name="Lim S.W."/>
            <person name="MacLea K.S."/>
        </authorList>
    </citation>
    <scope>NUCLEOTIDE SEQUENCE</scope>
    <source>
        <strain evidence="6">H4</strain>
        <plasmid evidence="6">unnamed2</plasmid>
    </source>
</reference>
<dbReference type="PANTHER" id="PTHR11908">
    <property type="entry name" value="XANTHINE DEHYDROGENASE"/>
    <property type="match status" value="1"/>
</dbReference>
<protein>
    <submittedName>
        <fullName evidence="5">Molybdopterin-dependent oxidoreductase</fullName>
    </submittedName>
    <submittedName>
        <fullName evidence="6">Xanthine dehydrogenase family protein molybdopterin-binding subunit</fullName>
    </submittedName>
</protein>
<dbReference type="SMART" id="SM01008">
    <property type="entry name" value="Ald_Xan_dh_C"/>
    <property type="match status" value="1"/>
</dbReference>
<dbReference type="PANTHER" id="PTHR11908:SF132">
    <property type="entry name" value="ALDEHYDE OXIDASE 1-RELATED"/>
    <property type="match status" value="1"/>
</dbReference>
<feature type="domain" description="Aldehyde oxidase/xanthine dehydrogenase a/b hammerhead" evidence="4">
    <location>
        <begin position="30"/>
        <end position="145"/>
    </location>
</feature>
<evidence type="ECO:0000259" key="4">
    <source>
        <dbReference type="SMART" id="SM01008"/>
    </source>
</evidence>
<dbReference type="EMBL" id="CP095007">
    <property type="protein sequence ID" value="UOO97021.1"/>
    <property type="molecule type" value="Genomic_DNA"/>
</dbReference>
<evidence type="ECO:0000313" key="8">
    <source>
        <dbReference type="Proteomes" id="UP001500962"/>
    </source>
</evidence>
<dbReference type="Proteomes" id="UP001500962">
    <property type="component" value="Unassembled WGS sequence"/>
</dbReference>
<dbReference type="GO" id="GO:0016491">
    <property type="term" value="F:oxidoreductase activity"/>
    <property type="evidence" value="ECO:0007669"/>
    <property type="project" value="UniProtKB-KW"/>
</dbReference>
<dbReference type="GO" id="GO:0005506">
    <property type="term" value="F:iron ion binding"/>
    <property type="evidence" value="ECO:0007669"/>
    <property type="project" value="InterPro"/>
</dbReference>
<evidence type="ECO:0000256" key="2">
    <source>
        <dbReference type="ARBA" id="ARBA00023002"/>
    </source>
</evidence>
<evidence type="ECO:0000313" key="5">
    <source>
        <dbReference type="EMBL" id="GAA0472214.1"/>
    </source>
</evidence>
<accession>A0AAV3SKS4</accession>
<dbReference type="Gene3D" id="3.30.365.10">
    <property type="entry name" value="Aldehyde oxidase/xanthine dehydrogenase, molybdopterin binding domain"/>
    <property type="match status" value="4"/>
</dbReference>
<dbReference type="Proteomes" id="UP000830542">
    <property type="component" value="Plasmid unnamed2"/>
</dbReference>
<dbReference type="InterPro" id="IPR037165">
    <property type="entry name" value="AldOxase/xan_DH_Mopterin-bd_sf"/>
</dbReference>
<evidence type="ECO:0000256" key="3">
    <source>
        <dbReference type="SAM" id="MobiDB-lite"/>
    </source>
</evidence>
<dbReference type="InterPro" id="IPR036856">
    <property type="entry name" value="Ald_Oxase/Xan_DH_a/b_sf"/>
</dbReference>
<sequence>MPIGTTSADETPGELVGTSVQRREDPRLLTGEARYTDDIQHPHTIYLAIYRSQYAHAQIENIDTSAAENHEKVLAVYTHDDLVESGIEGLLPADEPDYGVSVEHPILASETVRYQGQPIAGVVATERDAARDALDLIAVEYNRLDAAVGPTNALDNAPTVHEEAPNNTAFEWEVGDERTTDEAFEEAAHTVAVDLVNNRVIPTAMEPRAAVAQYRDDELIVEMSSQNPHATRRDLSCSLGIPTNRITVRVPDVGGGFGAKLQPYTGHVLAAWCAMQLERPVKWQATRTEDLASMVHGRHHHTTIEAALDSEGLMQAIRARTVANVGGYLTYAGSFVPSVAYGRMLTGQYDVSTAHVVVTGVFTNTAPLSAYRGAGRPEACYAIERLANAAAREMDMDPAEFRRRNTIQSDEFPYKTPLGHTYDSGDYEKTLDAALDRVDYNNLRERQEELCEKGRYLGIGLSNYVEACGVGPSVIEGGLVRMNPSGEVVAMTGTQDTGQGHATSFAQVVAETLGVDYDDVEIVEGDTDRVPEGGGTVGSRSLTMGGNALRDGAEKLVEKGRKIAAGQLEAASADLNFVDGEFRVAGAPERSVTIQKVARAAYAGEVPEGVEPGLEETTFFTPDGETYPFGTHVAVVEVEPDSGEITVCRYVAMDDVGTQINPKLVEGQIIGGVAQGVGQALYEGAEYDDTGNLLTGSFQDYTVPKAEHIPSVEWGYRITPSPNNPLGAKGVGEAGAIAAPPAVVNAVVDALSPLGVTNLDMPLTSETVWRAVEDARRDC</sequence>